<sequence>MGEKFPKLEPRKIIKLFLSSYVFKNSKPPS</sequence>
<reference evidence="1 2" key="1">
    <citation type="submission" date="2014-06" db="EMBL/GenBank/DDBJ databases">
        <authorList>
            <person name="Ngugi D.K."/>
            <person name="Blom J."/>
            <person name="Alam I."/>
            <person name="Rashid M."/>
            <person name="Baalawi W."/>
            <person name="Zhang G."/>
            <person name="Hikmawan T."/>
            <person name="Guan Y."/>
            <person name="Antunes A."/>
            <person name="Siam R."/>
            <person name="El-Dorry H."/>
            <person name="Bajic V."/>
            <person name="Stingl U."/>
        </authorList>
    </citation>
    <scope>NUCLEOTIDE SEQUENCE [LARGE SCALE GENOMIC DNA]</scope>
    <source>
        <strain evidence="1">SCGC AAA799-P11</strain>
    </source>
</reference>
<dbReference type="Proteomes" id="UP000029387">
    <property type="component" value="Unassembled WGS sequence"/>
</dbReference>
<name>A0A087RQG5_9ARCH</name>
<dbReference type="EMBL" id="JOSZ01000076">
    <property type="protein sequence ID" value="KFM15719.1"/>
    <property type="molecule type" value="Genomic_DNA"/>
</dbReference>
<dbReference type="AlphaFoldDB" id="A0A087RQG5"/>
<proteinExistence type="predicted"/>
<accession>A0A087RQG5</accession>
<comment type="caution">
    <text evidence="1">The sequence shown here is derived from an EMBL/GenBank/DDBJ whole genome shotgun (WGS) entry which is preliminary data.</text>
</comment>
<keyword evidence="2" id="KW-1185">Reference proteome</keyword>
<protein>
    <submittedName>
        <fullName evidence="1">Uncharacterized protein</fullName>
    </submittedName>
</protein>
<evidence type="ECO:0000313" key="2">
    <source>
        <dbReference type="Proteomes" id="UP000029387"/>
    </source>
</evidence>
<gene>
    <name evidence="1" type="ORF">AAA799P11_01483</name>
</gene>
<evidence type="ECO:0000313" key="1">
    <source>
        <dbReference type="EMBL" id="KFM15719.1"/>
    </source>
</evidence>
<organism evidence="1 2">
    <name type="scientific">Marine Group I thaumarchaeote SCGC AAA799-P11</name>
    <dbReference type="NCBI Taxonomy" id="1502295"/>
    <lineage>
        <taxon>Archaea</taxon>
        <taxon>Nitrososphaerota</taxon>
        <taxon>Marine Group I</taxon>
    </lineage>
</organism>